<dbReference type="EMBL" id="CACRUA010000052">
    <property type="protein sequence ID" value="VYU74534.1"/>
    <property type="molecule type" value="Genomic_DNA"/>
</dbReference>
<reference evidence="1" key="2">
    <citation type="submission" date="2023-01" db="EMBL/GenBank/DDBJ databases">
        <title>Human gut microbiome strain richness.</title>
        <authorList>
            <person name="Chen-Liaw A."/>
        </authorList>
    </citation>
    <scope>NUCLEOTIDE SEQUENCE</scope>
    <source>
        <strain evidence="1">B1_m1001713B170214d0_201011</strain>
    </source>
</reference>
<dbReference type="Proteomes" id="UP001300871">
    <property type="component" value="Unassembled WGS sequence"/>
</dbReference>
<dbReference type="Pfam" id="PF11010">
    <property type="entry name" value="DUF2848"/>
    <property type="match status" value="1"/>
</dbReference>
<protein>
    <submittedName>
        <fullName evidence="1">DUF2848 family protein</fullName>
    </submittedName>
</protein>
<dbReference type="SUPFAM" id="SSF56529">
    <property type="entry name" value="FAH"/>
    <property type="match status" value="1"/>
</dbReference>
<dbReference type="EMBL" id="JAQLGM010000023">
    <property type="protein sequence ID" value="MDB2000650.1"/>
    <property type="molecule type" value="Genomic_DNA"/>
</dbReference>
<proteinExistence type="predicted"/>
<gene>
    <name evidence="2" type="ORF">CSLFYP84_03720</name>
    <name evidence="1" type="ORF">PM006_10610</name>
</gene>
<accession>A0A6N3HC97</accession>
<name>A0A6N3HC97_CLOSY</name>
<evidence type="ECO:0000313" key="1">
    <source>
        <dbReference type="EMBL" id="MDB2000650.1"/>
    </source>
</evidence>
<sequence>MSKMKFLLMTKDGAQEKEINYDQVFAIGYAGRNMEKTMEHIRELEEQLGVPAPKKIPTIFQCGTYLLTQEKDLHFIGEKTCGEVEYVMVVTGGKLYIGLGSDHTDRELEGMSVPKAKQICAKPIGTILWDYEEIKEHWETIKLYSYQTVEGEEILYQQGTLADIMDPGMILKELDERVGNVTDAVIYSGTVPLTEGFRYGTEFRCEMDDEVLGRKLSLNYKVITVSEEER</sequence>
<organism evidence="2">
    <name type="scientific">Clostridium symbiosum</name>
    <name type="common">Bacteroides symbiosus</name>
    <dbReference type="NCBI Taxonomy" id="1512"/>
    <lineage>
        <taxon>Bacteria</taxon>
        <taxon>Bacillati</taxon>
        <taxon>Bacillota</taxon>
        <taxon>Clostridia</taxon>
        <taxon>Lachnospirales</taxon>
        <taxon>Lachnospiraceae</taxon>
        <taxon>Otoolea</taxon>
    </lineage>
</organism>
<dbReference type="GO" id="GO:0003824">
    <property type="term" value="F:catalytic activity"/>
    <property type="evidence" value="ECO:0007669"/>
    <property type="project" value="InterPro"/>
</dbReference>
<dbReference type="InterPro" id="IPR036663">
    <property type="entry name" value="Fumarylacetoacetase_C_sf"/>
</dbReference>
<dbReference type="RefSeq" id="WP_156684873.1">
    <property type="nucleotide sequence ID" value="NZ_CACRUA010000052.1"/>
</dbReference>
<dbReference type="InterPro" id="IPR021269">
    <property type="entry name" value="DUF2848"/>
</dbReference>
<evidence type="ECO:0000313" key="2">
    <source>
        <dbReference type="EMBL" id="VYU74534.1"/>
    </source>
</evidence>
<dbReference type="AlphaFoldDB" id="A0A6N3HC97"/>
<reference evidence="2" key="1">
    <citation type="submission" date="2019-11" db="EMBL/GenBank/DDBJ databases">
        <authorList>
            <person name="Feng L."/>
        </authorList>
    </citation>
    <scope>NUCLEOTIDE SEQUENCE</scope>
    <source>
        <strain evidence="2">CsymbiosumLFYP84</strain>
    </source>
</reference>